<dbReference type="Pfam" id="PF12728">
    <property type="entry name" value="HTH_17"/>
    <property type="match status" value="1"/>
</dbReference>
<dbReference type="InterPro" id="IPR041657">
    <property type="entry name" value="HTH_17"/>
</dbReference>
<proteinExistence type="predicted"/>
<reference evidence="2" key="1">
    <citation type="journal article" date="2021" name="PeerJ">
        <title>Extensive microbial diversity within the chicken gut microbiome revealed by metagenomics and culture.</title>
        <authorList>
            <person name="Gilroy R."/>
            <person name="Ravi A."/>
            <person name="Getino M."/>
            <person name="Pursley I."/>
            <person name="Horton D.L."/>
            <person name="Alikhan N.F."/>
            <person name="Baker D."/>
            <person name="Gharbi K."/>
            <person name="Hall N."/>
            <person name="Watson M."/>
            <person name="Adriaenssens E.M."/>
            <person name="Foster-Nyarko E."/>
            <person name="Jarju S."/>
            <person name="Secka A."/>
            <person name="Antonio M."/>
            <person name="Oren A."/>
            <person name="Chaudhuri R.R."/>
            <person name="La Ragione R."/>
            <person name="Hildebrand F."/>
            <person name="Pallen M.J."/>
        </authorList>
    </citation>
    <scope>NUCLEOTIDE SEQUENCE</scope>
    <source>
        <strain evidence="2">ChiBcec18-1249</strain>
    </source>
</reference>
<name>A0A9D2LJN2_9FIRM</name>
<comment type="caution">
    <text evidence="2">The sequence shown here is derived from an EMBL/GenBank/DDBJ whole genome shotgun (WGS) entry which is preliminary data.</text>
</comment>
<dbReference type="EMBL" id="DWZJ01000088">
    <property type="protein sequence ID" value="HJB13963.1"/>
    <property type="molecule type" value="Genomic_DNA"/>
</dbReference>
<protein>
    <submittedName>
        <fullName evidence="2">Helix-turn-helix domain-containing protein</fullName>
    </submittedName>
</protein>
<evidence type="ECO:0000313" key="3">
    <source>
        <dbReference type="Proteomes" id="UP000823824"/>
    </source>
</evidence>
<accession>A0A9D2LJN2</accession>
<sequence>MANQIYKSFEELPVMLTIPQVASVLSISRAGAYELAHRKNFPAMLVGSRIVVPKDRLLAWVDRKVSEQI</sequence>
<dbReference type="Proteomes" id="UP000823824">
    <property type="component" value="Unassembled WGS sequence"/>
</dbReference>
<dbReference type="AlphaFoldDB" id="A0A9D2LJN2"/>
<evidence type="ECO:0000313" key="2">
    <source>
        <dbReference type="EMBL" id="HJB13963.1"/>
    </source>
</evidence>
<gene>
    <name evidence="2" type="ORF">H9787_09670</name>
</gene>
<feature type="domain" description="Helix-turn-helix" evidence="1">
    <location>
        <begin position="15"/>
        <end position="64"/>
    </location>
</feature>
<organism evidence="2 3">
    <name type="scientific">Candidatus Oscillibacter excrementigallinarum</name>
    <dbReference type="NCBI Taxonomy" id="2838716"/>
    <lineage>
        <taxon>Bacteria</taxon>
        <taxon>Bacillati</taxon>
        <taxon>Bacillota</taxon>
        <taxon>Clostridia</taxon>
        <taxon>Eubacteriales</taxon>
        <taxon>Oscillospiraceae</taxon>
        <taxon>Oscillibacter</taxon>
    </lineage>
</organism>
<evidence type="ECO:0000259" key="1">
    <source>
        <dbReference type="Pfam" id="PF12728"/>
    </source>
</evidence>
<reference evidence="2" key="2">
    <citation type="submission" date="2021-04" db="EMBL/GenBank/DDBJ databases">
        <authorList>
            <person name="Gilroy R."/>
        </authorList>
    </citation>
    <scope>NUCLEOTIDE SEQUENCE</scope>
    <source>
        <strain evidence="2">ChiBcec18-1249</strain>
    </source>
</reference>